<dbReference type="Gene3D" id="3.90.190.20">
    <property type="entry name" value="Mur ligase, C-terminal domain"/>
    <property type="match status" value="1"/>
</dbReference>
<evidence type="ECO:0000256" key="12">
    <source>
        <dbReference type="ARBA" id="ARBA00022842"/>
    </source>
</evidence>
<evidence type="ECO:0000256" key="11">
    <source>
        <dbReference type="ARBA" id="ARBA00022840"/>
    </source>
</evidence>
<proteinExistence type="inferred from homology"/>
<feature type="domain" description="Mur ligase C-terminal" evidence="22">
    <location>
        <begin position="289"/>
        <end position="411"/>
    </location>
</feature>
<evidence type="ECO:0000256" key="7">
    <source>
        <dbReference type="ARBA" id="ARBA00019357"/>
    </source>
</evidence>
<comment type="catalytic activity">
    <reaction evidence="19">
        <text>(6R)-5,10-methylenetetrahydrofolyl-(gamma-L-Glu)(n) + L-glutamate + ATP = (6R)-5,10-methylenetetrahydrofolyl-(gamma-L-Glu)(n+1) + ADP + phosphate + H(+)</text>
        <dbReference type="Rhea" id="RHEA:51912"/>
        <dbReference type="Rhea" id="RHEA-COMP:13257"/>
        <dbReference type="Rhea" id="RHEA-COMP:13258"/>
        <dbReference type="ChEBI" id="CHEBI:15378"/>
        <dbReference type="ChEBI" id="CHEBI:29985"/>
        <dbReference type="ChEBI" id="CHEBI:30616"/>
        <dbReference type="ChEBI" id="CHEBI:43474"/>
        <dbReference type="ChEBI" id="CHEBI:136572"/>
        <dbReference type="ChEBI" id="CHEBI:456216"/>
        <dbReference type="EC" id="6.3.2.17"/>
    </reaction>
</comment>
<dbReference type="NCBIfam" id="NF008101">
    <property type="entry name" value="PRK10846.1"/>
    <property type="match status" value="1"/>
</dbReference>
<dbReference type="EC" id="6.3.2.12" evidence="5"/>
<comment type="catalytic activity">
    <reaction evidence="17">
        <text>(6S)-5,6,7,8-tetrahydrofolyl-(gamma-L-Glu)(n) + L-glutamate + ATP = (6S)-5,6,7,8-tetrahydrofolyl-(gamma-L-Glu)(n+1) + ADP + phosphate + H(+)</text>
        <dbReference type="Rhea" id="RHEA:10580"/>
        <dbReference type="Rhea" id="RHEA-COMP:14738"/>
        <dbReference type="Rhea" id="RHEA-COMP:14740"/>
        <dbReference type="ChEBI" id="CHEBI:15378"/>
        <dbReference type="ChEBI" id="CHEBI:29985"/>
        <dbReference type="ChEBI" id="CHEBI:30616"/>
        <dbReference type="ChEBI" id="CHEBI:43474"/>
        <dbReference type="ChEBI" id="CHEBI:141005"/>
        <dbReference type="ChEBI" id="CHEBI:456216"/>
        <dbReference type="EC" id="6.3.2.17"/>
    </reaction>
</comment>
<dbReference type="Pfam" id="PF02875">
    <property type="entry name" value="Mur_ligase_C"/>
    <property type="match status" value="1"/>
</dbReference>
<dbReference type="Proteomes" id="UP001564408">
    <property type="component" value="Unassembled WGS sequence"/>
</dbReference>
<keyword evidence="10 21" id="KW-0547">Nucleotide-binding</keyword>
<comment type="caution">
    <text evidence="24">The sequence shown here is derived from an EMBL/GenBank/DDBJ whole genome shotgun (WGS) entry which is preliminary data.</text>
</comment>
<comment type="function">
    <text evidence="1">Functions in two distinct reactions of the de novo folate biosynthetic pathway. Catalyzes the addition of a glutamate residue to dihydropteroate (7,8-dihydropteroate or H2Pte) to form dihydrofolate (7,8-dihydrofolate monoglutamate or H2Pte-Glu). Also catalyzes successive additions of L-glutamate to tetrahydrofolate or 10-formyltetrahydrofolate or 5,10-methylenetetrahydrofolate, leading to folylpolyglutamate derivatives.</text>
</comment>
<name>A0ABV4BC66_9GAMM</name>
<evidence type="ECO:0000256" key="13">
    <source>
        <dbReference type="ARBA" id="ARBA00022909"/>
    </source>
</evidence>
<evidence type="ECO:0000256" key="9">
    <source>
        <dbReference type="ARBA" id="ARBA00022723"/>
    </source>
</evidence>
<evidence type="ECO:0000256" key="6">
    <source>
        <dbReference type="ARBA" id="ARBA00013025"/>
    </source>
</evidence>
<accession>A0ABV4BC66</accession>
<dbReference type="InterPro" id="IPR004101">
    <property type="entry name" value="Mur_ligase_C"/>
</dbReference>
<dbReference type="SUPFAM" id="SSF53244">
    <property type="entry name" value="MurD-like peptide ligases, peptide-binding domain"/>
    <property type="match status" value="1"/>
</dbReference>
<keyword evidence="12" id="KW-0460">Magnesium</keyword>
<protein>
    <recommendedName>
        <fullName evidence="7">Dihydrofolate synthase/folylpolyglutamate synthase</fullName>
        <ecNumber evidence="5">6.3.2.12</ecNumber>
        <ecNumber evidence="6">6.3.2.17</ecNumber>
    </recommendedName>
    <alternativeName>
        <fullName evidence="16">Folylpoly-gamma-glutamate synthetase-dihydrofolate synthetase</fullName>
    </alternativeName>
    <alternativeName>
        <fullName evidence="14">Folylpolyglutamate synthetase</fullName>
    </alternativeName>
    <alternativeName>
        <fullName evidence="15">Tetrahydrofolylpolyglutamate synthase</fullName>
    </alternativeName>
</protein>
<evidence type="ECO:0000256" key="19">
    <source>
        <dbReference type="ARBA" id="ARBA00049035"/>
    </source>
</evidence>
<keyword evidence="25" id="KW-1185">Reference proteome</keyword>
<dbReference type="RefSeq" id="WP_369666486.1">
    <property type="nucleotide sequence ID" value="NZ_JBDKXB010000006.1"/>
</dbReference>
<gene>
    <name evidence="24" type="primary">folC</name>
    <name evidence="24" type="ORF">ABC977_06685</name>
</gene>
<comment type="similarity">
    <text evidence="4 21">Belongs to the folylpolyglutamate synthase family.</text>
</comment>
<evidence type="ECO:0000256" key="8">
    <source>
        <dbReference type="ARBA" id="ARBA00022598"/>
    </source>
</evidence>
<evidence type="ECO:0000256" key="21">
    <source>
        <dbReference type="PIRNR" id="PIRNR001563"/>
    </source>
</evidence>
<evidence type="ECO:0000259" key="23">
    <source>
        <dbReference type="Pfam" id="PF08245"/>
    </source>
</evidence>
<evidence type="ECO:0000256" key="10">
    <source>
        <dbReference type="ARBA" id="ARBA00022741"/>
    </source>
</evidence>
<comment type="catalytic activity">
    <reaction evidence="20">
        <text>7,8-dihydropteroate + L-glutamate + ATP = 7,8-dihydrofolate + ADP + phosphate + H(+)</text>
        <dbReference type="Rhea" id="RHEA:23584"/>
        <dbReference type="ChEBI" id="CHEBI:15378"/>
        <dbReference type="ChEBI" id="CHEBI:17839"/>
        <dbReference type="ChEBI" id="CHEBI:29985"/>
        <dbReference type="ChEBI" id="CHEBI:30616"/>
        <dbReference type="ChEBI" id="CHEBI:43474"/>
        <dbReference type="ChEBI" id="CHEBI:57451"/>
        <dbReference type="ChEBI" id="CHEBI:456216"/>
        <dbReference type="EC" id="6.3.2.12"/>
    </reaction>
</comment>
<dbReference type="GO" id="GO:0004326">
    <property type="term" value="F:tetrahydrofolylpolyglutamate synthase activity"/>
    <property type="evidence" value="ECO:0007669"/>
    <property type="project" value="UniProtKB-EC"/>
</dbReference>
<dbReference type="InterPro" id="IPR036565">
    <property type="entry name" value="Mur-like_cat_sf"/>
</dbReference>
<organism evidence="24 25">
    <name type="scientific">Thioalkalicoccus limnaeus</name>
    <dbReference type="NCBI Taxonomy" id="120681"/>
    <lineage>
        <taxon>Bacteria</taxon>
        <taxon>Pseudomonadati</taxon>
        <taxon>Pseudomonadota</taxon>
        <taxon>Gammaproteobacteria</taxon>
        <taxon>Chromatiales</taxon>
        <taxon>Chromatiaceae</taxon>
        <taxon>Thioalkalicoccus</taxon>
    </lineage>
</organism>
<sequence length="423" mass="45672">MRPRTLADWLDWAQRQHRRAIALGLARVAKIWTRLGPHGLSCPVLTVAGTNGKGSCVALAEAIYQAAGYRTGVYSSPHLLRYNERVRVDGAEVDDAALCEAFARVEAARGDTELTYFEFGTLAALDLFARAGLDLVILEVGLGGRLDAVNLIDADVALVTTIGRDHMAWLGEDPNDIALEKAGIFRAGRPALIGQRQAPPALRARPEALGAPVFQLGREFDWRPGDDPGAWSWTGPDRTRLTLPHPALRGPAQLDNAATVLMAVNRLADRLSVPLNAMRQGLHRVRLRGRFEVRPGRPTWILDVAHNGDAAEILAGNVKTLGRDGRLHAVLAVLADKEPEAIAGPLVPLVDHWHLGQTSDPRALPVAELAEALGRLVDSTRINHHATIDAALDGATQAAYPDDRILVFGSFTTVEAALRRLGA</sequence>
<evidence type="ECO:0000313" key="25">
    <source>
        <dbReference type="Proteomes" id="UP001564408"/>
    </source>
</evidence>
<keyword evidence="11 21" id="KW-0067">ATP-binding</keyword>
<evidence type="ECO:0000313" key="24">
    <source>
        <dbReference type="EMBL" id="MEY6432096.1"/>
    </source>
</evidence>
<dbReference type="Gene3D" id="3.40.1190.10">
    <property type="entry name" value="Mur-like, catalytic domain"/>
    <property type="match status" value="1"/>
</dbReference>
<keyword evidence="9" id="KW-0479">Metal-binding</keyword>
<dbReference type="PANTHER" id="PTHR11136:SF0">
    <property type="entry name" value="DIHYDROFOLATE SYNTHETASE-RELATED"/>
    <property type="match status" value="1"/>
</dbReference>
<dbReference type="PIRSF" id="PIRSF001563">
    <property type="entry name" value="Folylpolyglu_synth"/>
    <property type="match status" value="1"/>
</dbReference>
<comment type="catalytic activity">
    <reaction evidence="18">
        <text>10-formyltetrahydrofolyl-(gamma-L-Glu)(n) + L-glutamate + ATP = 10-formyltetrahydrofolyl-(gamma-L-Glu)(n+1) + ADP + phosphate + H(+)</text>
        <dbReference type="Rhea" id="RHEA:51904"/>
        <dbReference type="Rhea" id="RHEA-COMP:13088"/>
        <dbReference type="Rhea" id="RHEA-COMP:14300"/>
        <dbReference type="ChEBI" id="CHEBI:15378"/>
        <dbReference type="ChEBI" id="CHEBI:29985"/>
        <dbReference type="ChEBI" id="CHEBI:30616"/>
        <dbReference type="ChEBI" id="CHEBI:43474"/>
        <dbReference type="ChEBI" id="CHEBI:134413"/>
        <dbReference type="ChEBI" id="CHEBI:456216"/>
        <dbReference type="EC" id="6.3.2.17"/>
    </reaction>
</comment>
<comment type="pathway">
    <text evidence="2">Cofactor biosynthesis; tetrahydrofolate biosynthesis; 7,8-dihydrofolate from 2-amino-4-hydroxy-6-hydroxymethyl-7,8-dihydropteridine diphosphate and 4-aminobenzoate: step 2/2.</text>
</comment>
<evidence type="ECO:0000256" key="2">
    <source>
        <dbReference type="ARBA" id="ARBA00004799"/>
    </source>
</evidence>
<evidence type="ECO:0000256" key="18">
    <source>
        <dbReference type="ARBA" id="ARBA00047808"/>
    </source>
</evidence>
<dbReference type="InterPro" id="IPR013221">
    <property type="entry name" value="Mur_ligase_cen"/>
</dbReference>
<evidence type="ECO:0000256" key="14">
    <source>
        <dbReference type="ARBA" id="ARBA00030048"/>
    </source>
</evidence>
<evidence type="ECO:0000256" key="5">
    <source>
        <dbReference type="ARBA" id="ARBA00013023"/>
    </source>
</evidence>
<evidence type="ECO:0000256" key="1">
    <source>
        <dbReference type="ARBA" id="ARBA00002714"/>
    </source>
</evidence>
<keyword evidence="13" id="KW-0289">Folate biosynthesis</keyword>
<dbReference type="SUPFAM" id="SSF53623">
    <property type="entry name" value="MurD-like peptide ligases, catalytic domain"/>
    <property type="match status" value="1"/>
</dbReference>
<evidence type="ECO:0000256" key="4">
    <source>
        <dbReference type="ARBA" id="ARBA00008276"/>
    </source>
</evidence>
<evidence type="ECO:0000256" key="15">
    <source>
        <dbReference type="ARBA" id="ARBA00030592"/>
    </source>
</evidence>
<evidence type="ECO:0000256" key="16">
    <source>
        <dbReference type="ARBA" id="ARBA00032510"/>
    </source>
</evidence>
<dbReference type="PANTHER" id="PTHR11136">
    <property type="entry name" value="FOLYLPOLYGLUTAMATE SYNTHASE-RELATED"/>
    <property type="match status" value="1"/>
</dbReference>
<evidence type="ECO:0000259" key="22">
    <source>
        <dbReference type="Pfam" id="PF02875"/>
    </source>
</evidence>
<evidence type="ECO:0000256" key="3">
    <source>
        <dbReference type="ARBA" id="ARBA00005150"/>
    </source>
</evidence>
<dbReference type="EMBL" id="JBDKXB010000006">
    <property type="protein sequence ID" value="MEY6432096.1"/>
    <property type="molecule type" value="Genomic_DNA"/>
</dbReference>
<comment type="pathway">
    <text evidence="3">Cofactor biosynthesis; tetrahydrofolylpolyglutamate biosynthesis.</text>
</comment>
<feature type="domain" description="Mur ligase central" evidence="23">
    <location>
        <begin position="47"/>
        <end position="187"/>
    </location>
</feature>
<evidence type="ECO:0000256" key="20">
    <source>
        <dbReference type="ARBA" id="ARBA00049161"/>
    </source>
</evidence>
<dbReference type="EC" id="6.3.2.17" evidence="6"/>
<dbReference type="InterPro" id="IPR036615">
    <property type="entry name" value="Mur_ligase_C_dom_sf"/>
</dbReference>
<dbReference type="NCBIfam" id="TIGR01499">
    <property type="entry name" value="folC"/>
    <property type="match status" value="1"/>
</dbReference>
<dbReference type="Pfam" id="PF08245">
    <property type="entry name" value="Mur_ligase_M"/>
    <property type="match status" value="1"/>
</dbReference>
<evidence type="ECO:0000256" key="17">
    <source>
        <dbReference type="ARBA" id="ARBA00047493"/>
    </source>
</evidence>
<dbReference type="GO" id="GO:0008841">
    <property type="term" value="F:dihydrofolate synthase activity"/>
    <property type="evidence" value="ECO:0007669"/>
    <property type="project" value="UniProtKB-EC"/>
</dbReference>
<dbReference type="InterPro" id="IPR001645">
    <property type="entry name" value="Folylpolyglutamate_synth"/>
</dbReference>
<reference evidence="24 25" key="1">
    <citation type="submission" date="2024-05" db="EMBL/GenBank/DDBJ databases">
        <title>Genome Sequence and Characterization of the New Strain Purple Sulfur Bacterium of Genus Thioalkalicoccus.</title>
        <authorList>
            <person name="Bryantseva I.A."/>
            <person name="Kyndt J.A."/>
            <person name="Imhoff J.F."/>
        </authorList>
    </citation>
    <scope>NUCLEOTIDE SEQUENCE [LARGE SCALE GENOMIC DNA]</scope>
    <source>
        <strain evidence="24 25">Um2</strain>
    </source>
</reference>
<keyword evidence="8 21" id="KW-0436">Ligase</keyword>